<evidence type="ECO:0000313" key="3">
    <source>
        <dbReference type="Proteomes" id="UP001215712"/>
    </source>
</evidence>
<dbReference type="AlphaFoldDB" id="A0AAD6MXN8"/>
<feature type="region of interest" description="Disordered" evidence="1">
    <location>
        <begin position="1"/>
        <end position="35"/>
    </location>
</feature>
<dbReference type="Proteomes" id="UP001215712">
    <property type="component" value="Unassembled WGS sequence"/>
</dbReference>
<reference evidence="2" key="1">
    <citation type="journal article" date="2023" name="IMA Fungus">
        <title>Comparative genomic study of the Penicillium genus elucidates a diverse pangenome and 15 lateral gene transfer events.</title>
        <authorList>
            <person name="Petersen C."/>
            <person name="Sorensen T."/>
            <person name="Nielsen M.R."/>
            <person name="Sondergaard T.E."/>
            <person name="Sorensen J.L."/>
            <person name="Fitzpatrick D.A."/>
            <person name="Frisvad J.C."/>
            <person name="Nielsen K.L."/>
        </authorList>
    </citation>
    <scope>NUCLEOTIDE SEQUENCE</scope>
    <source>
        <strain evidence="2">IBT 17514</strain>
    </source>
</reference>
<gene>
    <name evidence="2" type="ORF">N7493_003516</name>
</gene>
<keyword evidence="3" id="KW-1185">Reference proteome</keyword>
<feature type="compositionally biased region" description="Polar residues" evidence="1">
    <location>
        <begin position="25"/>
        <end position="35"/>
    </location>
</feature>
<evidence type="ECO:0000256" key="1">
    <source>
        <dbReference type="SAM" id="MobiDB-lite"/>
    </source>
</evidence>
<sequence>MRRAPFGRLMSSRINPRNEPAADESPSSEPENDPQNEVFFPGVWDVLKVRYLLQWKLQEGFPPELIDEIIDEAEYWPSTENRMEGKMPKWISQDHDQVLLKTVPLCYDRKSLEQSSSPKPLPHRGIRPVRKIIFKITSHDQGGRGTITDEDRYRGTWTWFDTEVIHKAHTRNMYADGKEQELLENERGDKPRNFGPGDEGLLPRDYKLQVNARHCRTVQNHTIVWHCRDCIGPESHEAYYIERKEGRGRLTLDGRYVRELEIGDSIALWAKARFPGWVNNVYKASVRVFWAV</sequence>
<organism evidence="2 3">
    <name type="scientific">Penicillium malachiteum</name>
    <dbReference type="NCBI Taxonomy" id="1324776"/>
    <lineage>
        <taxon>Eukaryota</taxon>
        <taxon>Fungi</taxon>
        <taxon>Dikarya</taxon>
        <taxon>Ascomycota</taxon>
        <taxon>Pezizomycotina</taxon>
        <taxon>Eurotiomycetes</taxon>
        <taxon>Eurotiomycetidae</taxon>
        <taxon>Eurotiales</taxon>
        <taxon>Aspergillaceae</taxon>
        <taxon>Penicillium</taxon>
    </lineage>
</organism>
<accession>A0AAD6MXN8</accession>
<evidence type="ECO:0000313" key="2">
    <source>
        <dbReference type="EMBL" id="KAJ5732035.1"/>
    </source>
</evidence>
<reference evidence="2" key="2">
    <citation type="submission" date="2023-01" db="EMBL/GenBank/DDBJ databases">
        <authorList>
            <person name="Petersen C."/>
        </authorList>
    </citation>
    <scope>NUCLEOTIDE SEQUENCE</scope>
    <source>
        <strain evidence="2">IBT 17514</strain>
    </source>
</reference>
<name>A0AAD6MXN8_9EURO</name>
<proteinExistence type="predicted"/>
<protein>
    <submittedName>
        <fullName evidence="2">Uncharacterized protein</fullName>
    </submittedName>
</protein>
<dbReference type="EMBL" id="JAQJAN010000004">
    <property type="protein sequence ID" value="KAJ5732035.1"/>
    <property type="molecule type" value="Genomic_DNA"/>
</dbReference>
<comment type="caution">
    <text evidence="2">The sequence shown here is derived from an EMBL/GenBank/DDBJ whole genome shotgun (WGS) entry which is preliminary data.</text>
</comment>